<proteinExistence type="predicted"/>
<organism evidence="1 2">
    <name type="scientific">Steinernema glaseri</name>
    <dbReference type="NCBI Taxonomy" id="37863"/>
    <lineage>
        <taxon>Eukaryota</taxon>
        <taxon>Metazoa</taxon>
        <taxon>Ecdysozoa</taxon>
        <taxon>Nematoda</taxon>
        <taxon>Chromadorea</taxon>
        <taxon>Rhabditida</taxon>
        <taxon>Tylenchina</taxon>
        <taxon>Panagrolaimomorpha</taxon>
        <taxon>Strongyloidoidea</taxon>
        <taxon>Steinernematidae</taxon>
        <taxon>Steinernema</taxon>
    </lineage>
</organism>
<evidence type="ECO:0000313" key="2">
    <source>
        <dbReference type="WBParaSite" id="L893_g20531.t1"/>
    </source>
</evidence>
<protein>
    <submittedName>
        <fullName evidence="2">Ovule protein</fullName>
    </submittedName>
</protein>
<keyword evidence="1" id="KW-1185">Reference proteome</keyword>
<reference evidence="2" key="1">
    <citation type="submission" date="2016-11" db="UniProtKB">
        <authorList>
            <consortium name="WormBaseParasite"/>
        </authorList>
    </citation>
    <scope>IDENTIFICATION</scope>
</reference>
<dbReference type="AlphaFoldDB" id="A0A1I7YWQ6"/>
<sequence>MRREELCPRVATRRASTLIQTQQAGRSYNCQFEKASSIGTNLLWQPQIRLLENKVSEYGFPCFTNDYYSMVSKGINKI</sequence>
<accession>A0A1I7YWQ6</accession>
<evidence type="ECO:0000313" key="1">
    <source>
        <dbReference type="Proteomes" id="UP000095287"/>
    </source>
</evidence>
<name>A0A1I7YWQ6_9BILA</name>
<dbReference type="WBParaSite" id="L893_g20531.t1">
    <property type="protein sequence ID" value="L893_g20531.t1"/>
    <property type="gene ID" value="L893_g20531"/>
</dbReference>
<dbReference type="Proteomes" id="UP000095287">
    <property type="component" value="Unplaced"/>
</dbReference>